<dbReference type="SUPFAM" id="SSF103612">
    <property type="entry name" value="SBT domain"/>
    <property type="match status" value="1"/>
</dbReference>
<feature type="compositionally biased region" description="Polar residues" evidence="4">
    <location>
        <begin position="14"/>
        <end position="29"/>
    </location>
</feature>
<dbReference type="PANTHER" id="PTHR31251:SF169">
    <property type="entry name" value="SQUAMOSA PROMOTER-BINDING-LIKE PROTEIN 8"/>
    <property type="match status" value="1"/>
</dbReference>
<name>A0A2P6TF02_CHLSO</name>
<feature type="region of interest" description="Disordered" evidence="4">
    <location>
        <begin position="131"/>
        <end position="256"/>
    </location>
</feature>
<evidence type="ECO:0000313" key="7">
    <source>
        <dbReference type="EMBL" id="PRW32543.1"/>
    </source>
</evidence>
<keyword evidence="1" id="KW-0479">Metal-binding</keyword>
<evidence type="ECO:0000256" key="4">
    <source>
        <dbReference type="SAM" id="MobiDB-lite"/>
    </source>
</evidence>
<keyword evidence="5" id="KW-0812">Transmembrane</keyword>
<feature type="compositionally biased region" description="Polar residues" evidence="4">
    <location>
        <begin position="185"/>
        <end position="203"/>
    </location>
</feature>
<dbReference type="EMBL" id="LHPG02000019">
    <property type="protein sequence ID" value="PRW32543.1"/>
    <property type="molecule type" value="Genomic_DNA"/>
</dbReference>
<dbReference type="AlphaFoldDB" id="A0A2P6TF02"/>
<feature type="region of interest" description="Disordered" evidence="4">
    <location>
        <begin position="785"/>
        <end position="813"/>
    </location>
</feature>
<organism evidence="7 8">
    <name type="scientific">Chlorella sorokiniana</name>
    <name type="common">Freshwater green alga</name>
    <dbReference type="NCBI Taxonomy" id="3076"/>
    <lineage>
        <taxon>Eukaryota</taxon>
        <taxon>Viridiplantae</taxon>
        <taxon>Chlorophyta</taxon>
        <taxon>core chlorophytes</taxon>
        <taxon>Trebouxiophyceae</taxon>
        <taxon>Chlorellales</taxon>
        <taxon>Chlorellaceae</taxon>
        <taxon>Chlorella clade</taxon>
        <taxon>Chlorella</taxon>
    </lineage>
</organism>
<dbReference type="InterPro" id="IPR004333">
    <property type="entry name" value="SBP_dom"/>
</dbReference>
<sequence>MAGIPAPSRGSAEGQGSQPWSNPGGSESSDAGGAKAGCKSSVASGKKSRRSVRAPAICQVEGCGVNLENGKPFYRLQRICERHARAAVITDASGAALRFCQQCTRLHPLEEFEGAKRSCVASLQRRMARKQRQQAVDKEGLEEAEAAGKRRTRVRSGSAPSKSRAPASAAAAGGSGGGRPDSGGTPQYWSSNSHGSGSYGDTRSQLSGGSGGASGGVGGTHGLLPLGGQGPDLTRVPGMVPQPLPHSGPLAAPPLQLPPMGMAGALPAPQLQHPGGAAGGLFNFALDGQPVAAAAQPLLLPAAGLMDWAEPQSLLSPGTVRRLLQDDALPGAGSTAALAPAPAPLAPPAANPAAGTGQTILSDAEVERLLVMDPDDLAGALLSATEAGTDWPLQQRSEAGLGVALPAGSGSAASGSTTARGLASSMSAPQQATGLGPFGLPAASTASGSGMFAAPAMAPQAATQWGNPEQLRQRVLGLDLSSSPPKPAPGAGAAAPAAGAAAPAIAPMPASTGGASMQQMQLPPSTLPLANWAGAQPAVQLLNTAAAPVEHAAGDAFVLPPEAELVVIRFALKMYGLYPDQLPPQLQVELQEAVTLFPTVLHGAVRSGCTHLTASLLATGPEAAALDRADGAAAVLSRLLRSWKGGAGRTPWRLPPELPLLRVVAQAENASAALLLQPLETASSDGGSGRLLAAQGGTVCPLAYSVADERLQLSLACPPATTIGAAHGLFRLRCADLLQLLLAGEQQEAAAAAEGDGGSRRVLHCRARGRHVAVSLFWPGHAALDGDDEESSDSPSPHTPVVRSSRGTPVRDEERLQSVADVLWQAAGQPGGEQSAAEQLAAGQQQAAAAAAEEQQEDAAEGSEAASPVASERESDSEAEAAEESLTLRLLHTTTSAEAWVPQALRQWGLYEFELAQGARLGPAVPVLVLPDSMAAIAAELCQLSAAEAQHPGIAARVLRLLSFVLLHLERQRQLPSLAPGPAATAAQLPPSALARLAAAARWLCALCVRCRWPALLRALLPAATACGAAPAEAVAAMDRLLPAGLLASAAAANSAPLLQALGDWAAAAGHTWQPEEGANSGMTALHYAAALGPSLSAEAAAALLAAVGAAQLTEWWQQARAYGWTPRMVAEAASNRVLASLLEPLAAAAAAGEEHPPSQQLLSTAAVASSSGSGGLKAGSKPAKATAAAAEAGADEAAALLLQEQYYALELEKKGGRGEPVSPDGLGDTDRLPRLPASAAELQAWQRRPLSPALLALVGAAAIVIVVGLSAALRAGWYD</sequence>
<dbReference type="OrthoDB" id="514967at2759"/>
<keyword evidence="3" id="KW-0862">Zinc</keyword>
<feature type="compositionally biased region" description="Pro residues" evidence="4">
    <location>
        <begin position="240"/>
        <end position="256"/>
    </location>
</feature>
<keyword evidence="8" id="KW-1185">Reference proteome</keyword>
<proteinExistence type="predicted"/>
<dbReference type="Proteomes" id="UP000239899">
    <property type="component" value="Unassembled WGS sequence"/>
</dbReference>
<dbReference type="GO" id="GO:0008270">
    <property type="term" value="F:zinc ion binding"/>
    <property type="evidence" value="ECO:0007669"/>
    <property type="project" value="UniProtKB-KW"/>
</dbReference>
<keyword evidence="5" id="KW-0472">Membrane</keyword>
<dbReference type="PROSITE" id="PS51141">
    <property type="entry name" value="ZF_SBP"/>
    <property type="match status" value="1"/>
</dbReference>
<feature type="compositionally biased region" description="Low complexity" evidence="4">
    <location>
        <begin position="155"/>
        <end position="172"/>
    </location>
</feature>
<dbReference type="InterPro" id="IPR044817">
    <property type="entry name" value="SBP-like"/>
</dbReference>
<keyword evidence="2" id="KW-0863">Zinc-finger</keyword>
<feature type="region of interest" description="Disordered" evidence="4">
    <location>
        <begin position="335"/>
        <end position="356"/>
    </location>
</feature>
<dbReference type="InterPro" id="IPR036893">
    <property type="entry name" value="SBP_sf"/>
</dbReference>
<feature type="region of interest" description="Disordered" evidence="4">
    <location>
        <begin position="828"/>
        <end position="884"/>
    </location>
</feature>
<protein>
    <submittedName>
        <fullName evidence="7">Squamosa promoter-binding 8</fullName>
    </submittedName>
</protein>
<dbReference type="Pfam" id="PF03110">
    <property type="entry name" value="SBP"/>
    <property type="match status" value="1"/>
</dbReference>
<comment type="caution">
    <text evidence="7">The sequence shown here is derived from an EMBL/GenBank/DDBJ whole genome shotgun (WGS) entry which is preliminary data.</text>
</comment>
<evidence type="ECO:0000256" key="3">
    <source>
        <dbReference type="ARBA" id="ARBA00022833"/>
    </source>
</evidence>
<accession>A0A2P6TF02</accession>
<dbReference type="Gene3D" id="4.10.1100.10">
    <property type="entry name" value="Transcription factor, SBP-box domain"/>
    <property type="match status" value="1"/>
</dbReference>
<feature type="region of interest" description="Disordered" evidence="4">
    <location>
        <begin position="1"/>
        <end position="45"/>
    </location>
</feature>
<evidence type="ECO:0000313" key="8">
    <source>
        <dbReference type="Proteomes" id="UP000239899"/>
    </source>
</evidence>
<dbReference type="PANTHER" id="PTHR31251">
    <property type="entry name" value="SQUAMOSA PROMOTER-BINDING-LIKE PROTEIN 4"/>
    <property type="match status" value="1"/>
</dbReference>
<evidence type="ECO:0000256" key="1">
    <source>
        <dbReference type="ARBA" id="ARBA00022723"/>
    </source>
</evidence>
<feature type="compositionally biased region" description="Low complexity" evidence="4">
    <location>
        <begin position="832"/>
        <end position="853"/>
    </location>
</feature>
<keyword evidence="5" id="KW-1133">Transmembrane helix</keyword>
<gene>
    <name evidence="7" type="ORF">C2E21_8251</name>
</gene>
<dbReference type="GO" id="GO:0003677">
    <property type="term" value="F:DNA binding"/>
    <property type="evidence" value="ECO:0007669"/>
    <property type="project" value="InterPro"/>
</dbReference>
<evidence type="ECO:0000256" key="5">
    <source>
        <dbReference type="SAM" id="Phobius"/>
    </source>
</evidence>
<feature type="transmembrane region" description="Helical" evidence="5">
    <location>
        <begin position="1254"/>
        <end position="1274"/>
    </location>
</feature>
<dbReference type="GO" id="GO:0005634">
    <property type="term" value="C:nucleus"/>
    <property type="evidence" value="ECO:0007669"/>
    <property type="project" value="InterPro"/>
</dbReference>
<feature type="compositionally biased region" description="Gly residues" evidence="4">
    <location>
        <begin position="208"/>
        <end position="230"/>
    </location>
</feature>
<evidence type="ECO:0000259" key="6">
    <source>
        <dbReference type="PROSITE" id="PS51141"/>
    </source>
</evidence>
<reference evidence="7 8" key="1">
    <citation type="journal article" date="2018" name="Plant J.">
        <title>Genome sequences of Chlorella sorokiniana UTEX 1602 and Micractinium conductrix SAG 241.80: implications to maltose excretion by a green alga.</title>
        <authorList>
            <person name="Arriola M.B."/>
            <person name="Velmurugan N."/>
            <person name="Zhang Y."/>
            <person name="Plunkett M.H."/>
            <person name="Hondzo H."/>
            <person name="Barney B.M."/>
        </authorList>
    </citation>
    <scope>NUCLEOTIDE SEQUENCE [LARGE SCALE GENOMIC DNA]</scope>
    <source>
        <strain evidence="8">UTEX 1602</strain>
    </source>
</reference>
<feature type="domain" description="SBP-type" evidence="6">
    <location>
        <begin position="55"/>
        <end position="133"/>
    </location>
</feature>
<feature type="compositionally biased region" description="Pro residues" evidence="4">
    <location>
        <begin position="341"/>
        <end position="350"/>
    </location>
</feature>
<evidence type="ECO:0000256" key="2">
    <source>
        <dbReference type="ARBA" id="ARBA00022771"/>
    </source>
</evidence>